<name>A0A4Y8Q9R7_9BACL</name>
<dbReference type="Proteomes" id="UP000298246">
    <property type="component" value="Unassembled WGS sequence"/>
</dbReference>
<evidence type="ECO:0000256" key="1">
    <source>
        <dbReference type="SAM" id="Phobius"/>
    </source>
</evidence>
<keyword evidence="1" id="KW-0812">Transmembrane</keyword>
<sequence length="159" mass="18271">MVVYLYVLLNAALVVVYVKWRSGWLHPLETVVYGFAGTIMFQNYSALLTMNLARVFISSRIELELAHVLNRLVLYPLLGLLFLSLYAAMATPVARLACTAAAVMLLTAAERLEGQAGIFVHMNWPVWYSVLYWCFFTVALVGFRRFFRAQLLRQWRRDA</sequence>
<protein>
    <submittedName>
        <fullName evidence="2">Uncharacterized protein</fullName>
    </submittedName>
</protein>
<keyword evidence="1" id="KW-0472">Membrane</keyword>
<feature type="transmembrane region" description="Helical" evidence="1">
    <location>
        <begin position="30"/>
        <end position="53"/>
    </location>
</feature>
<dbReference type="AlphaFoldDB" id="A0A4Y8Q9R7"/>
<organism evidence="2 3">
    <name type="scientific">Paenibacillus athensensis</name>
    <dbReference type="NCBI Taxonomy" id="1967502"/>
    <lineage>
        <taxon>Bacteria</taxon>
        <taxon>Bacillati</taxon>
        <taxon>Bacillota</taxon>
        <taxon>Bacilli</taxon>
        <taxon>Bacillales</taxon>
        <taxon>Paenibacillaceae</taxon>
        <taxon>Paenibacillus</taxon>
    </lineage>
</organism>
<evidence type="ECO:0000313" key="2">
    <source>
        <dbReference type="EMBL" id="TFE91006.1"/>
    </source>
</evidence>
<accession>A0A4Y8Q9R7</accession>
<keyword evidence="1" id="KW-1133">Transmembrane helix</keyword>
<keyword evidence="3" id="KW-1185">Reference proteome</keyword>
<dbReference type="EMBL" id="MYFO01000003">
    <property type="protein sequence ID" value="TFE91006.1"/>
    <property type="molecule type" value="Genomic_DNA"/>
</dbReference>
<reference evidence="2 3" key="1">
    <citation type="submission" date="2017-03" db="EMBL/GenBank/DDBJ databases">
        <title>Isolation of Levoglucosan Utilizing Bacteria.</title>
        <authorList>
            <person name="Arya A.S."/>
        </authorList>
    </citation>
    <scope>NUCLEOTIDE SEQUENCE [LARGE SCALE GENOMIC DNA]</scope>
    <source>
        <strain evidence="2 3">MEC069</strain>
    </source>
</reference>
<evidence type="ECO:0000313" key="3">
    <source>
        <dbReference type="Proteomes" id="UP000298246"/>
    </source>
</evidence>
<feature type="transmembrane region" description="Helical" evidence="1">
    <location>
        <begin position="73"/>
        <end position="106"/>
    </location>
</feature>
<comment type="caution">
    <text evidence="2">The sequence shown here is derived from an EMBL/GenBank/DDBJ whole genome shotgun (WGS) entry which is preliminary data.</text>
</comment>
<feature type="transmembrane region" description="Helical" evidence="1">
    <location>
        <begin position="126"/>
        <end position="147"/>
    </location>
</feature>
<gene>
    <name evidence="2" type="ORF">B5M42_04080</name>
</gene>
<proteinExistence type="predicted"/>
<dbReference type="OrthoDB" id="2877173at2"/>
<dbReference type="RefSeq" id="WP_134749986.1">
    <property type="nucleotide sequence ID" value="NZ_MYFO02000007.1"/>
</dbReference>